<name>A0A6M3HYF2_9GAMM</name>
<dbReference type="Proteomes" id="UP000503320">
    <property type="component" value="Chromosome"/>
</dbReference>
<keyword evidence="4" id="KW-1185">Reference proteome</keyword>
<evidence type="ECO:0000313" key="4">
    <source>
        <dbReference type="Proteomes" id="UP000503320"/>
    </source>
</evidence>
<feature type="region of interest" description="Disordered" evidence="1">
    <location>
        <begin position="85"/>
        <end position="108"/>
    </location>
</feature>
<dbReference type="KEGG" id="afri:E3E15_07305"/>
<proteinExistence type="predicted"/>
<dbReference type="EMBL" id="CP038017">
    <property type="protein sequence ID" value="QIV95161.1"/>
    <property type="molecule type" value="Genomic_DNA"/>
</dbReference>
<feature type="transmembrane region" description="Helical" evidence="2">
    <location>
        <begin position="49"/>
        <end position="68"/>
    </location>
</feature>
<dbReference type="AlphaFoldDB" id="A0A6M3HYF2"/>
<protein>
    <submittedName>
        <fullName evidence="3">Uncharacterized protein</fullName>
    </submittedName>
</protein>
<organism evidence="3 4">
    <name type="scientific">Allofrancisella frigidaquae</name>
    <dbReference type="NCBI Taxonomy" id="1085644"/>
    <lineage>
        <taxon>Bacteria</taxon>
        <taxon>Pseudomonadati</taxon>
        <taxon>Pseudomonadota</taxon>
        <taxon>Gammaproteobacteria</taxon>
        <taxon>Thiotrichales</taxon>
        <taxon>Francisellaceae</taxon>
        <taxon>Allofrancisella</taxon>
    </lineage>
</organism>
<keyword evidence="2" id="KW-1133">Transmembrane helix</keyword>
<feature type="transmembrane region" description="Helical" evidence="2">
    <location>
        <begin position="20"/>
        <end position="43"/>
    </location>
</feature>
<evidence type="ECO:0000313" key="3">
    <source>
        <dbReference type="EMBL" id="QIV95161.1"/>
    </source>
</evidence>
<keyword evidence="2" id="KW-0812">Transmembrane</keyword>
<evidence type="ECO:0000256" key="2">
    <source>
        <dbReference type="SAM" id="Phobius"/>
    </source>
</evidence>
<sequence length="108" mass="11981">MKCCFKENPECYKKMAKCALAVFLAILGVAVVLKIITLILAILPGSSYGNAWLVVIAAVIVLFAYKYYKKDICDSESACPCHDTDKACNEENKKPKDKNNEKAKQSKD</sequence>
<reference evidence="3 4" key="1">
    <citation type="submission" date="2019-03" db="EMBL/GenBank/DDBJ databases">
        <title>Complete Genome Sequence of Allofrancisella frigidaquae Strain SYSU 10HL1970 Isolated from Water-Cooling Systems in China.</title>
        <authorList>
            <person name="Ohrman C."/>
            <person name="Uneklint I."/>
            <person name="Sjodin A."/>
        </authorList>
    </citation>
    <scope>NUCLEOTIDE SEQUENCE [LARGE SCALE GENOMIC DNA]</scope>
    <source>
        <strain evidence="3 4">SYSU 10HL1970</strain>
    </source>
</reference>
<accession>A0A6M3HYF2</accession>
<evidence type="ECO:0000256" key="1">
    <source>
        <dbReference type="SAM" id="MobiDB-lite"/>
    </source>
</evidence>
<dbReference type="RefSeq" id="WP_172107143.1">
    <property type="nucleotide sequence ID" value="NZ_CP038017.1"/>
</dbReference>
<keyword evidence="2" id="KW-0472">Membrane</keyword>
<gene>
    <name evidence="3" type="ORF">E3E15_07305</name>
</gene>